<gene>
    <name evidence="1" type="ORF">Ciccas_012759</name>
</gene>
<dbReference type="Proteomes" id="UP001626550">
    <property type="component" value="Unassembled WGS sequence"/>
</dbReference>
<dbReference type="AlphaFoldDB" id="A0ABD2PMY9"/>
<sequence>MNLRVRAIARGRDESVLVCELIPKPTNPYQYRYKWIAASGRTIANGPIATIK</sequence>
<proteinExistence type="predicted"/>
<keyword evidence="2" id="KW-1185">Reference proteome</keyword>
<reference evidence="1 2" key="1">
    <citation type="submission" date="2024-11" db="EMBL/GenBank/DDBJ databases">
        <title>Adaptive evolution of stress response genes in parasites aligns with host niche diversity.</title>
        <authorList>
            <person name="Hahn C."/>
            <person name="Resl P."/>
        </authorList>
    </citation>
    <scope>NUCLEOTIDE SEQUENCE [LARGE SCALE GENOMIC DNA]</scope>
    <source>
        <strain evidence="1">EGGRZ-B1_66</strain>
        <tissue evidence="1">Body</tissue>
    </source>
</reference>
<dbReference type="EMBL" id="JBJKFK010004829">
    <property type="protein sequence ID" value="KAL3308704.1"/>
    <property type="molecule type" value="Genomic_DNA"/>
</dbReference>
<evidence type="ECO:0000313" key="1">
    <source>
        <dbReference type="EMBL" id="KAL3308704.1"/>
    </source>
</evidence>
<organism evidence="1 2">
    <name type="scientific">Cichlidogyrus casuarinus</name>
    <dbReference type="NCBI Taxonomy" id="1844966"/>
    <lineage>
        <taxon>Eukaryota</taxon>
        <taxon>Metazoa</taxon>
        <taxon>Spiralia</taxon>
        <taxon>Lophotrochozoa</taxon>
        <taxon>Platyhelminthes</taxon>
        <taxon>Monogenea</taxon>
        <taxon>Monopisthocotylea</taxon>
        <taxon>Dactylogyridea</taxon>
        <taxon>Ancyrocephalidae</taxon>
        <taxon>Cichlidogyrus</taxon>
    </lineage>
</organism>
<evidence type="ECO:0000313" key="2">
    <source>
        <dbReference type="Proteomes" id="UP001626550"/>
    </source>
</evidence>
<feature type="non-terminal residue" evidence="1">
    <location>
        <position position="52"/>
    </location>
</feature>
<comment type="caution">
    <text evidence="1">The sequence shown here is derived from an EMBL/GenBank/DDBJ whole genome shotgun (WGS) entry which is preliminary data.</text>
</comment>
<protein>
    <submittedName>
        <fullName evidence="1">Uncharacterized protein</fullName>
    </submittedName>
</protein>
<name>A0ABD2PMY9_9PLAT</name>
<accession>A0ABD2PMY9</accession>